<evidence type="ECO:0000256" key="4">
    <source>
        <dbReference type="PROSITE-ProRule" id="PRU00335"/>
    </source>
</evidence>
<dbReference type="Gene3D" id="1.10.10.60">
    <property type="entry name" value="Homeodomain-like"/>
    <property type="match status" value="1"/>
</dbReference>
<dbReference type="InterPro" id="IPR036271">
    <property type="entry name" value="Tet_transcr_reg_TetR-rel_C_sf"/>
</dbReference>
<dbReference type="InterPro" id="IPR050109">
    <property type="entry name" value="HTH-type_TetR-like_transc_reg"/>
</dbReference>
<evidence type="ECO:0000313" key="6">
    <source>
        <dbReference type="EMBL" id="GLH99162.1"/>
    </source>
</evidence>
<feature type="domain" description="HTH tetR-type" evidence="5">
    <location>
        <begin position="37"/>
        <end position="97"/>
    </location>
</feature>
<dbReference type="Pfam" id="PF02909">
    <property type="entry name" value="TetR_C_1"/>
    <property type="match status" value="1"/>
</dbReference>
<keyword evidence="3" id="KW-0804">Transcription</keyword>
<keyword evidence="2 4" id="KW-0238">DNA-binding</keyword>
<dbReference type="Proteomes" id="UP001144280">
    <property type="component" value="Unassembled WGS sequence"/>
</dbReference>
<proteinExistence type="predicted"/>
<accession>A0ABQ5QYZ9</accession>
<dbReference type="SUPFAM" id="SSF46689">
    <property type="entry name" value="Homeodomain-like"/>
    <property type="match status" value="1"/>
</dbReference>
<dbReference type="InterPro" id="IPR004111">
    <property type="entry name" value="Repressor_TetR_C"/>
</dbReference>
<protein>
    <submittedName>
        <fullName evidence="6">TetR family transcriptional regulator</fullName>
    </submittedName>
</protein>
<name>A0ABQ5QYZ9_9ACTN</name>
<dbReference type="PROSITE" id="PS50977">
    <property type="entry name" value="HTH_TETR_2"/>
    <property type="match status" value="1"/>
</dbReference>
<feature type="DNA-binding region" description="H-T-H motif" evidence="4">
    <location>
        <begin position="60"/>
        <end position="79"/>
    </location>
</feature>
<sequence length="256" mass="27826">MTTDSKDGWHSGSGDPARTVELLWGLREPSRRGPKQRLTVPQIAEAAIALADGEGLAALSMRRVAERLGVTAMSLYTYVPSKAELVDVMLDTVLGELPRTEVAGGWRARLERVARDKWALYLRHPWLLQVSTSRPPMGPNLMARYEYELGAVEGTGLPDVAMDLVVTLVGDYVHGAARAAVAAVQIQQRSGMSDAQWWEGYAPLLAQVLDPEKYPVSSRVGTAAGEAFDAPNDPERAFEFGLARVLDGVEALISRS</sequence>
<evidence type="ECO:0000259" key="5">
    <source>
        <dbReference type="PROSITE" id="PS50977"/>
    </source>
</evidence>
<dbReference type="EMBL" id="BSDI01000021">
    <property type="protein sequence ID" value="GLH99162.1"/>
    <property type="molecule type" value="Genomic_DNA"/>
</dbReference>
<reference evidence="6" key="1">
    <citation type="submission" date="2022-12" db="EMBL/GenBank/DDBJ databases">
        <title>New Phytohabitans aurantiacus sp. RD004123 nov., an actinomycete isolated from soil.</title>
        <authorList>
            <person name="Triningsih D.W."/>
            <person name="Harunari E."/>
            <person name="Igarashi Y."/>
        </authorList>
    </citation>
    <scope>NUCLEOTIDE SEQUENCE</scope>
    <source>
        <strain evidence="6">RD004123</strain>
    </source>
</reference>
<dbReference type="InterPro" id="IPR001647">
    <property type="entry name" value="HTH_TetR"/>
</dbReference>
<evidence type="ECO:0000256" key="3">
    <source>
        <dbReference type="ARBA" id="ARBA00023163"/>
    </source>
</evidence>
<dbReference type="SUPFAM" id="SSF48498">
    <property type="entry name" value="Tetracyclin repressor-like, C-terminal domain"/>
    <property type="match status" value="1"/>
</dbReference>
<evidence type="ECO:0000313" key="7">
    <source>
        <dbReference type="Proteomes" id="UP001144280"/>
    </source>
</evidence>
<dbReference type="InterPro" id="IPR009057">
    <property type="entry name" value="Homeodomain-like_sf"/>
</dbReference>
<organism evidence="6 7">
    <name type="scientific">Phytohabitans aurantiacus</name>
    <dbReference type="NCBI Taxonomy" id="3016789"/>
    <lineage>
        <taxon>Bacteria</taxon>
        <taxon>Bacillati</taxon>
        <taxon>Actinomycetota</taxon>
        <taxon>Actinomycetes</taxon>
        <taxon>Micromonosporales</taxon>
        <taxon>Micromonosporaceae</taxon>
    </lineage>
</organism>
<dbReference type="Pfam" id="PF00440">
    <property type="entry name" value="TetR_N"/>
    <property type="match status" value="1"/>
</dbReference>
<dbReference type="Gene3D" id="1.10.357.10">
    <property type="entry name" value="Tetracycline Repressor, domain 2"/>
    <property type="match status" value="1"/>
</dbReference>
<dbReference type="PANTHER" id="PTHR30055">
    <property type="entry name" value="HTH-TYPE TRANSCRIPTIONAL REGULATOR RUTR"/>
    <property type="match status" value="1"/>
</dbReference>
<dbReference type="RefSeq" id="WP_281898636.1">
    <property type="nucleotide sequence ID" value="NZ_BSDI01000021.1"/>
</dbReference>
<keyword evidence="7" id="KW-1185">Reference proteome</keyword>
<evidence type="ECO:0000256" key="2">
    <source>
        <dbReference type="ARBA" id="ARBA00023125"/>
    </source>
</evidence>
<evidence type="ECO:0000256" key="1">
    <source>
        <dbReference type="ARBA" id="ARBA00023015"/>
    </source>
</evidence>
<gene>
    <name evidence="6" type="ORF">Pa4123_44370</name>
</gene>
<dbReference type="PANTHER" id="PTHR30055:SF151">
    <property type="entry name" value="TRANSCRIPTIONAL REGULATORY PROTEIN"/>
    <property type="match status" value="1"/>
</dbReference>
<keyword evidence="1" id="KW-0805">Transcription regulation</keyword>
<comment type="caution">
    <text evidence="6">The sequence shown here is derived from an EMBL/GenBank/DDBJ whole genome shotgun (WGS) entry which is preliminary data.</text>
</comment>